<dbReference type="Pfam" id="PF06089">
    <property type="entry name" value="Asparaginase_II"/>
    <property type="match status" value="1"/>
</dbReference>
<dbReference type="PANTHER" id="PTHR42110:SF1">
    <property type="entry name" value="L-ASPARAGINASE, PUTATIVE (AFU_ORTHOLOGUE AFUA_3G11890)-RELATED"/>
    <property type="match status" value="1"/>
</dbReference>
<proteinExistence type="predicted"/>
<reference evidence="1 2" key="1">
    <citation type="submission" date="2024-10" db="EMBL/GenBank/DDBJ databases">
        <title>The Natural Products Discovery Center: Release of the First 8490 Sequenced Strains for Exploring Actinobacteria Biosynthetic Diversity.</title>
        <authorList>
            <person name="Kalkreuter E."/>
            <person name="Kautsar S.A."/>
            <person name="Yang D."/>
            <person name="Bader C.D."/>
            <person name="Teijaro C.N."/>
            <person name="Fluegel L."/>
            <person name="Davis C.M."/>
            <person name="Simpson J.R."/>
            <person name="Lauterbach L."/>
            <person name="Steele A.D."/>
            <person name="Gui C."/>
            <person name="Meng S."/>
            <person name="Li G."/>
            <person name="Viehrig K."/>
            <person name="Ye F."/>
            <person name="Su P."/>
            <person name="Kiefer A.F."/>
            <person name="Nichols A."/>
            <person name="Cepeda A.J."/>
            <person name="Yan W."/>
            <person name="Fan B."/>
            <person name="Jiang Y."/>
            <person name="Adhikari A."/>
            <person name="Zheng C.-J."/>
            <person name="Schuster L."/>
            <person name="Cowan T.M."/>
            <person name="Smanski M.J."/>
            <person name="Chevrette M.G."/>
            <person name="De Carvalho L.P.S."/>
            <person name="Shen B."/>
        </authorList>
    </citation>
    <scope>NUCLEOTIDE SEQUENCE [LARGE SCALE GENOMIC DNA]</scope>
    <source>
        <strain evidence="1 2">NPDC049639</strain>
    </source>
</reference>
<sequence>MTGLPTFAPLARVVRSGFVEGVHHGVAVALGADGSPKLSVGTPSEPLFPRSAVKPLQAVAMLRAGLPLAGRDDARLLALSAASHSGEDFHLDGVRTLLARFSLPENALRNTPDLPLDPDEAHRWRATGRGPTSPAQNCSGKHAAMLATCAVNGWPLEGYLAPDHPLQVAIRAGVEELTGAAVTAVGVDGCGAPVLAVPLDGLAAAFARVATAPDGSPERAVADAVRAHPEWLGGTRRPITRLIRGVPGLVAKDGAESVWAAAFPDGRAFALKVADGGARAVGPVSAALLRALGEESPFVDSFGDEPILGHGEPVGAVESLL</sequence>
<dbReference type="PANTHER" id="PTHR42110">
    <property type="entry name" value="L-ASPARAGINASE, PUTATIVE (AFU_ORTHOLOGUE AFUA_3G11890)-RELATED"/>
    <property type="match status" value="1"/>
</dbReference>
<accession>A0ABW8AM88</accession>
<dbReference type="Proteomes" id="UP001612915">
    <property type="component" value="Unassembled WGS sequence"/>
</dbReference>
<name>A0ABW8AM88_9ACTN</name>
<gene>
    <name evidence="1" type="ORF">ACIB24_06610</name>
</gene>
<comment type="caution">
    <text evidence="1">The sequence shown here is derived from an EMBL/GenBank/DDBJ whole genome shotgun (WGS) entry which is preliminary data.</text>
</comment>
<evidence type="ECO:0000313" key="2">
    <source>
        <dbReference type="Proteomes" id="UP001612915"/>
    </source>
</evidence>
<protein>
    <submittedName>
        <fullName evidence="1">Asparaginase</fullName>
    </submittedName>
</protein>
<dbReference type="InterPro" id="IPR010349">
    <property type="entry name" value="Asparaginase_II"/>
</dbReference>
<evidence type="ECO:0000313" key="1">
    <source>
        <dbReference type="EMBL" id="MFI7586731.1"/>
    </source>
</evidence>
<keyword evidence="2" id="KW-1185">Reference proteome</keyword>
<dbReference type="RefSeq" id="WP_398277049.1">
    <property type="nucleotide sequence ID" value="NZ_JBITLV010000002.1"/>
</dbReference>
<organism evidence="1 2">
    <name type="scientific">Spongisporangium articulatum</name>
    <dbReference type="NCBI Taxonomy" id="3362603"/>
    <lineage>
        <taxon>Bacteria</taxon>
        <taxon>Bacillati</taxon>
        <taxon>Actinomycetota</taxon>
        <taxon>Actinomycetes</taxon>
        <taxon>Kineosporiales</taxon>
        <taxon>Kineosporiaceae</taxon>
        <taxon>Spongisporangium</taxon>
    </lineage>
</organism>
<dbReference type="EMBL" id="JBITLV010000002">
    <property type="protein sequence ID" value="MFI7586731.1"/>
    <property type="molecule type" value="Genomic_DNA"/>
</dbReference>